<dbReference type="NCBIfam" id="TIGR00259">
    <property type="entry name" value="thylakoid_BtpA"/>
    <property type="match status" value="1"/>
</dbReference>
<dbReference type="InterPro" id="IPR013785">
    <property type="entry name" value="Aldolase_TIM"/>
</dbReference>
<dbReference type="PANTHER" id="PTHR21381">
    <property type="entry name" value="ZGC:162297"/>
    <property type="match status" value="1"/>
</dbReference>
<dbReference type="PANTHER" id="PTHR21381:SF3">
    <property type="entry name" value="SGC REGION PROTEIN SGCQ-RELATED"/>
    <property type="match status" value="1"/>
</dbReference>
<dbReference type="Proteomes" id="UP001229244">
    <property type="component" value="Unassembled WGS sequence"/>
</dbReference>
<sequence length="266" mass="27788">MKTLFQDRYGEAKLLIGMVHTLPMPGSPLYDRTGGMRKVVRQAQAEARILRDTGFHSIMYCNESDMPYRQNNPVETVAAMADLIAECRAEIDLPHGVNMLIDPIASISIAHATGGGFVRCFLTGAYVGDLGQYIPDAARVLKLRADLDATDIAIISNVTPGFSINLDTRSVTEAAKGAVFLGLADAVCVSGPAAGVEAELQAVSAVANAVPDTPVVVGTGVSSANIAQLATVADAFIVGTSIKQDGKTLNPVDPHRAQALTAALAA</sequence>
<dbReference type="AlphaFoldDB" id="A0AAE3VNM8"/>
<comment type="caution">
    <text evidence="2">The sequence shown here is derived from an EMBL/GenBank/DDBJ whole genome shotgun (WGS) entry which is preliminary data.</text>
</comment>
<dbReference type="SUPFAM" id="SSF51366">
    <property type="entry name" value="Ribulose-phoshate binding barrel"/>
    <property type="match status" value="1"/>
</dbReference>
<organism evidence="2 3">
    <name type="scientific">Amorphus orientalis</name>
    <dbReference type="NCBI Taxonomy" id="649198"/>
    <lineage>
        <taxon>Bacteria</taxon>
        <taxon>Pseudomonadati</taxon>
        <taxon>Pseudomonadota</taxon>
        <taxon>Alphaproteobacteria</taxon>
        <taxon>Hyphomicrobiales</taxon>
        <taxon>Amorphaceae</taxon>
        <taxon>Amorphus</taxon>
    </lineage>
</organism>
<dbReference type="RefSeq" id="WP_306884794.1">
    <property type="nucleotide sequence ID" value="NZ_JAUSUL010000001.1"/>
</dbReference>
<reference evidence="2" key="1">
    <citation type="submission" date="2023-07" db="EMBL/GenBank/DDBJ databases">
        <title>Genomic Encyclopedia of Type Strains, Phase IV (KMG-IV): sequencing the most valuable type-strain genomes for metagenomic binning, comparative biology and taxonomic classification.</title>
        <authorList>
            <person name="Goeker M."/>
        </authorList>
    </citation>
    <scope>NUCLEOTIDE SEQUENCE</scope>
    <source>
        <strain evidence="2">DSM 21202</strain>
    </source>
</reference>
<evidence type="ECO:0000313" key="3">
    <source>
        <dbReference type="Proteomes" id="UP001229244"/>
    </source>
</evidence>
<comment type="similarity">
    <text evidence="1">Belongs to the BtpA family.</text>
</comment>
<accession>A0AAE3VNM8</accession>
<dbReference type="EMBL" id="JAUSUL010000001">
    <property type="protein sequence ID" value="MDQ0315006.1"/>
    <property type="molecule type" value="Genomic_DNA"/>
</dbReference>
<proteinExistence type="inferred from homology"/>
<dbReference type="Pfam" id="PF03437">
    <property type="entry name" value="BtpA"/>
    <property type="match status" value="1"/>
</dbReference>
<dbReference type="InterPro" id="IPR011060">
    <property type="entry name" value="RibuloseP-bd_barrel"/>
</dbReference>
<keyword evidence="3" id="KW-1185">Reference proteome</keyword>
<name>A0AAE3VNM8_9HYPH</name>
<protein>
    <submittedName>
        <fullName evidence="2">Membrane complex biogenesis BtpA family protein</fullName>
    </submittedName>
</protein>
<dbReference type="PIRSF" id="PIRSF005956">
    <property type="entry name" value="BtpA"/>
    <property type="match status" value="1"/>
</dbReference>
<evidence type="ECO:0000313" key="2">
    <source>
        <dbReference type="EMBL" id="MDQ0315006.1"/>
    </source>
</evidence>
<gene>
    <name evidence="2" type="ORF">J2S73_001443</name>
</gene>
<evidence type="ECO:0000256" key="1">
    <source>
        <dbReference type="ARBA" id="ARBA00006007"/>
    </source>
</evidence>
<dbReference type="InterPro" id="IPR005137">
    <property type="entry name" value="BtpA"/>
</dbReference>
<dbReference type="Gene3D" id="3.20.20.70">
    <property type="entry name" value="Aldolase class I"/>
    <property type="match status" value="1"/>
</dbReference>